<dbReference type="InterPro" id="IPR006342">
    <property type="entry name" value="FkbM_mtfrase"/>
</dbReference>
<dbReference type="GO" id="GO:0008168">
    <property type="term" value="F:methyltransferase activity"/>
    <property type="evidence" value="ECO:0007669"/>
    <property type="project" value="UniProtKB-KW"/>
</dbReference>
<dbReference type="GO" id="GO:0032259">
    <property type="term" value="P:methylation"/>
    <property type="evidence" value="ECO:0007669"/>
    <property type="project" value="UniProtKB-KW"/>
</dbReference>
<dbReference type="Pfam" id="PF05050">
    <property type="entry name" value="Methyltransf_21"/>
    <property type="match status" value="1"/>
</dbReference>
<dbReference type="InterPro" id="IPR052514">
    <property type="entry name" value="SAM-dependent_MTase"/>
</dbReference>
<dbReference type="SUPFAM" id="SSF53335">
    <property type="entry name" value="S-adenosyl-L-methionine-dependent methyltransferases"/>
    <property type="match status" value="1"/>
</dbReference>
<gene>
    <name evidence="2" type="ORF">NDI37_14510</name>
</gene>
<keyword evidence="2" id="KW-0808">Transferase</keyword>
<dbReference type="PANTHER" id="PTHR34203:SF15">
    <property type="entry name" value="SLL1173 PROTEIN"/>
    <property type="match status" value="1"/>
</dbReference>
<evidence type="ECO:0000313" key="2">
    <source>
        <dbReference type="EMBL" id="MEP0865679.1"/>
    </source>
</evidence>
<evidence type="ECO:0000313" key="3">
    <source>
        <dbReference type="Proteomes" id="UP001442494"/>
    </source>
</evidence>
<dbReference type="Proteomes" id="UP001442494">
    <property type="component" value="Unassembled WGS sequence"/>
</dbReference>
<dbReference type="EMBL" id="JAMPKK010000030">
    <property type="protein sequence ID" value="MEP0865679.1"/>
    <property type="molecule type" value="Genomic_DNA"/>
</dbReference>
<reference evidence="2 3" key="1">
    <citation type="submission" date="2022-04" db="EMBL/GenBank/DDBJ databases">
        <title>Positive selection, recombination, and allopatry shape intraspecific diversity of widespread and dominant cyanobacteria.</title>
        <authorList>
            <person name="Wei J."/>
            <person name="Shu W."/>
            <person name="Hu C."/>
        </authorList>
    </citation>
    <scope>NUCLEOTIDE SEQUENCE [LARGE SCALE GENOMIC DNA]</scope>
    <source>
        <strain evidence="2 3">GB2-A5</strain>
    </source>
</reference>
<accession>A0ABV0JQC2</accession>
<comment type="caution">
    <text evidence="2">The sequence shown here is derived from an EMBL/GenBank/DDBJ whole genome shotgun (WGS) entry which is preliminary data.</text>
</comment>
<feature type="domain" description="Methyltransferase FkbM" evidence="1">
    <location>
        <begin position="92"/>
        <end position="260"/>
    </location>
</feature>
<keyword evidence="2" id="KW-0489">Methyltransferase</keyword>
<protein>
    <submittedName>
        <fullName evidence="2">FkbM family methyltransferase</fullName>
    </submittedName>
</protein>
<keyword evidence="3" id="KW-1185">Reference proteome</keyword>
<dbReference type="NCBIfam" id="TIGR01444">
    <property type="entry name" value="fkbM_fam"/>
    <property type="match status" value="1"/>
</dbReference>
<dbReference type="PANTHER" id="PTHR34203">
    <property type="entry name" value="METHYLTRANSFERASE, FKBM FAMILY PROTEIN"/>
    <property type="match status" value="1"/>
</dbReference>
<organism evidence="2 3">
    <name type="scientific">Funiculus sociatus GB2-A5</name>
    <dbReference type="NCBI Taxonomy" id="2933946"/>
    <lineage>
        <taxon>Bacteria</taxon>
        <taxon>Bacillati</taxon>
        <taxon>Cyanobacteriota</taxon>
        <taxon>Cyanophyceae</taxon>
        <taxon>Coleofasciculales</taxon>
        <taxon>Coleofasciculaceae</taxon>
        <taxon>Funiculus</taxon>
    </lineage>
</organism>
<proteinExistence type="predicted"/>
<name>A0ABV0JQC2_9CYAN</name>
<evidence type="ECO:0000259" key="1">
    <source>
        <dbReference type="Pfam" id="PF05050"/>
    </source>
</evidence>
<sequence>MKILYLSPIRSWLRHLGLTKLLVLPRTIKSQLRNAEYQRKQPEKVEVKVGEYTANLLVADIIEYSRVLSFQEDYRIIETLLNRVLSGDSYWDIGANIGLYSVLLAKAVGESGRVFAFEPEERAGNRLQQNVTVNNLSNVRIFPIALGRDRARLKLSVSQHASSGTHSLVIPENEVSTTTTVDVDVIPGDELRKQEQINVPTAIKVDVEGAEEEVLAGLNETLRHPDCKTVVCEIHFSVLESRGMPEAPARIERYLQECGFTRTFWLDYSHLVAYK</sequence>
<dbReference type="RefSeq" id="WP_190419339.1">
    <property type="nucleotide sequence ID" value="NZ_JAMPKK010000030.1"/>
</dbReference>
<dbReference type="InterPro" id="IPR029063">
    <property type="entry name" value="SAM-dependent_MTases_sf"/>
</dbReference>
<dbReference type="Gene3D" id="3.40.50.150">
    <property type="entry name" value="Vaccinia Virus protein VP39"/>
    <property type="match status" value="1"/>
</dbReference>